<name>A0A383D287_9ZZZZ</name>
<dbReference type="EMBL" id="UINC01213540">
    <property type="protein sequence ID" value="SVE38363.1"/>
    <property type="molecule type" value="Genomic_DNA"/>
</dbReference>
<gene>
    <name evidence="1" type="ORF">METZ01_LOCUS491217</name>
</gene>
<sequence length="109" mass="12570">MAKKIYEVVKIILHREGTNTAVGLVGDTKQEVIRRYFSFWNHKGTSGELYWLKDEAKPFVAYFWSDEKRIKASIKSVTLLEAMNCMGKEFKGVKGGFMPFVNDMVEIKL</sequence>
<reference evidence="1" key="1">
    <citation type="submission" date="2018-05" db="EMBL/GenBank/DDBJ databases">
        <authorList>
            <person name="Lanie J.A."/>
            <person name="Ng W.-L."/>
            <person name="Kazmierczak K.M."/>
            <person name="Andrzejewski T.M."/>
            <person name="Davidsen T.M."/>
            <person name="Wayne K.J."/>
            <person name="Tettelin H."/>
            <person name="Glass J.I."/>
            <person name="Rusch D."/>
            <person name="Podicherti R."/>
            <person name="Tsui H.-C.T."/>
            <person name="Winkler M.E."/>
        </authorList>
    </citation>
    <scope>NUCLEOTIDE SEQUENCE</scope>
</reference>
<evidence type="ECO:0000313" key="1">
    <source>
        <dbReference type="EMBL" id="SVE38363.1"/>
    </source>
</evidence>
<protein>
    <submittedName>
        <fullName evidence="1">Uncharacterized protein</fullName>
    </submittedName>
</protein>
<organism evidence="1">
    <name type="scientific">marine metagenome</name>
    <dbReference type="NCBI Taxonomy" id="408172"/>
    <lineage>
        <taxon>unclassified sequences</taxon>
        <taxon>metagenomes</taxon>
        <taxon>ecological metagenomes</taxon>
    </lineage>
</organism>
<accession>A0A383D287</accession>
<proteinExistence type="predicted"/>
<dbReference type="AlphaFoldDB" id="A0A383D287"/>
<feature type="non-terminal residue" evidence="1">
    <location>
        <position position="109"/>
    </location>
</feature>